<organism evidence="1 2">
    <name type="scientific">Cetraspora pellucida</name>
    <dbReference type="NCBI Taxonomy" id="1433469"/>
    <lineage>
        <taxon>Eukaryota</taxon>
        <taxon>Fungi</taxon>
        <taxon>Fungi incertae sedis</taxon>
        <taxon>Mucoromycota</taxon>
        <taxon>Glomeromycotina</taxon>
        <taxon>Glomeromycetes</taxon>
        <taxon>Diversisporales</taxon>
        <taxon>Gigasporaceae</taxon>
        <taxon>Cetraspora</taxon>
    </lineage>
</organism>
<evidence type="ECO:0000313" key="2">
    <source>
        <dbReference type="Proteomes" id="UP000789366"/>
    </source>
</evidence>
<evidence type="ECO:0000313" key="1">
    <source>
        <dbReference type="EMBL" id="CAG8525603.1"/>
    </source>
</evidence>
<comment type="caution">
    <text evidence="1">The sequence shown here is derived from an EMBL/GenBank/DDBJ whole genome shotgun (WGS) entry which is preliminary data.</text>
</comment>
<reference evidence="1" key="1">
    <citation type="submission" date="2021-06" db="EMBL/GenBank/DDBJ databases">
        <authorList>
            <person name="Kallberg Y."/>
            <person name="Tangrot J."/>
            <person name="Rosling A."/>
        </authorList>
    </citation>
    <scope>NUCLEOTIDE SEQUENCE</scope>
    <source>
        <strain evidence="1">28 12/20/2015</strain>
    </source>
</reference>
<accession>A0ACA9LHB2</accession>
<proteinExistence type="predicted"/>
<dbReference type="Proteomes" id="UP000789366">
    <property type="component" value="Unassembled WGS sequence"/>
</dbReference>
<gene>
    <name evidence="1" type="ORF">SPELUC_LOCUS4134</name>
</gene>
<protein>
    <submittedName>
        <fullName evidence="1">9070_t:CDS:1</fullName>
    </submittedName>
</protein>
<name>A0ACA9LHB2_9GLOM</name>
<dbReference type="EMBL" id="CAJVPW010003528">
    <property type="protein sequence ID" value="CAG8525603.1"/>
    <property type="molecule type" value="Genomic_DNA"/>
</dbReference>
<keyword evidence="2" id="KW-1185">Reference proteome</keyword>
<sequence length="65" mass="7124">MCLEKEGEVVGVIVGNVFTDGAANEAEMSNSYSIILTTKNRLPITFLNLTLDIFIILPSNFPSYV</sequence>